<evidence type="ECO:0000313" key="1">
    <source>
        <dbReference type="EMBL" id="KAF7557641.1"/>
    </source>
</evidence>
<proteinExistence type="predicted"/>
<gene>
    <name evidence="1" type="ORF">G7Z17_g616</name>
</gene>
<dbReference type="AlphaFoldDB" id="A0A9P5LG69"/>
<keyword evidence="2" id="KW-1185">Reference proteome</keyword>
<dbReference type="OrthoDB" id="4537670at2759"/>
<reference evidence="1" key="1">
    <citation type="submission" date="2020-03" db="EMBL/GenBank/DDBJ databases">
        <title>Draft Genome Sequence of Cylindrodendrum hubeiense.</title>
        <authorList>
            <person name="Buettner E."/>
            <person name="Kellner H."/>
        </authorList>
    </citation>
    <scope>NUCLEOTIDE SEQUENCE</scope>
    <source>
        <strain evidence="1">IHI 201604</strain>
    </source>
</reference>
<dbReference type="EMBL" id="JAANBB010000004">
    <property type="protein sequence ID" value="KAF7557641.1"/>
    <property type="molecule type" value="Genomic_DNA"/>
</dbReference>
<protein>
    <submittedName>
        <fullName evidence="1">Uncharacterized protein</fullName>
    </submittedName>
</protein>
<name>A0A9P5LG69_9HYPO</name>
<accession>A0A9P5LG69</accession>
<comment type="caution">
    <text evidence="1">The sequence shown here is derived from an EMBL/GenBank/DDBJ whole genome shotgun (WGS) entry which is preliminary data.</text>
</comment>
<evidence type="ECO:0000313" key="2">
    <source>
        <dbReference type="Proteomes" id="UP000722485"/>
    </source>
</evidence>
<dbReference type="Proteomes" id="UP000722485">
    <property type="component" value="Unassembled WGS sequence"/>
</dbReference>
<sequence length="160" mass="18396">MSLLVGKGDTIHFSENILDFTDGTLDATKLTISWKQMGRTRTETYIRCRFTVTSSERKDGQLFIQASKLQALIDKQDRDGPMIAVKVGDDFQFGQNQGRTERFLVFHDKNNKPYQHRFVEQLLVVLGDQAIDWARNMGFEGIESIRNKAADIIGEYLRDF</sequence>
<organism evidence="1 2">
    <name type="scientific">Cylindrodendrum hubeiense</name>
    <dbReference type="NCBI Taxonomy" id="595255"/>
    <lineage>
        <taxon>Eukaryota</taxon>
        <taxon>Fungi</taxon>
        <taxon>Dikarya</taxon>
        <taxon>Ascomycota</taxon>
        <taxon>Pezizomycotina</taxon>
        <taxon>Sordariomycetes</taxon>
        <taxon>Hypocreomycetidae</taxon>
        <taxon>Hypocreales</taxon>
        <taxon>Nectriaceae</taxon>
        <taxon>Cylindrodendrum</taxon>
    </lineage>
</organism>